<feature type="domain" description="Glycosyltransferase 2-like" evidence="1">
    <location>
        <begin position="7"/>
        <end position="162"/>
    </location>
</feature>
<accession>A0ABW3HYV3</accession>
<evidence type="ECO:0000313" key="2">
    <source>
        <dbReference type="EMBL" id="MFD0962614.1"/>
    </source>
</evidence>
<comment type="caution">
    <text evidence="2">The sequence shown here is derived from an EMBL/GenBank/DDBJ whole genome shotgun (WGS) entry which is preliminary data.</text>
</comment>
<dbReference type="EMBL" id="JBHTJM010000002">
    <property type="protein sequence ID" value="MFD0962614.1"/>
    <property type="molecule type" value="Genomic_DNA"/>
</dbReference>
<dbReference type="Pfam" id="PF00535">
    <property type="entry name" value="Glycos_transf_2"/>
    <property type="match status" value="1"/>
</dbReference>
<sequence length="310" mass="36239">MNINKVSIIMATYNRAHYIVETLASIKKQTHENWECIIVDDGGTDNTQEVVLSFIEKDDRFQFFKRTNKYGKGLPGARNFGLDKVTGDFIVFFDDDDIIHPQALEVTVASLVSSKRDFCHYKKKSFTEKFDYNFKKIQGFDLVNTKENFLEQMVLNKIGIASCTVLWKRECFKDIRFNESLMYAEEWECYQRIFSNDTKGIIINPELYFNRKHIASNTGEFWNNDPIRVNSKKKAIYLVAQNLKKKNKLSTILQSYFLNCAIAYRDKKLLIELIKLMGLGSKDSSKVKIKYLIFPIWKRAKSMLKSLKNK</sequence>
<dbReference type="SUPFAM" id="SSF53448">
    <property type="entry name" value="Nucleotide-diphospho-sugar transferases"/>
    <property type="match status" value="1"/>
</dbReference>
<dbReference type="InterPro" id="IPR001173">
    <property type="entry name" value="Glyco_trans_2-like"/>
</dbReference>
<dbReference type="RefSeq" id="WP_377712460.1">
    <property type="nucleotide sequence ID" value="NZ_JBHTJM010000002.1"/>
</dbReference>
<dbReference type="Gene3D" id="3.90.550.10">
    <property type="entry name" value="Spore Coat Polysaccharide Biosynthesis Protein SpsA, Chain A"/>
    <property type="match status" value="1"/>
</dbReference>
<dbReference type="Proteomes" id="UP001596997">
    <property type="component" value="Unassembled WGS sequence"/>
</dbReference>
<reference evidence="3" key="1">
    <citation type="journal article" date="2019" name="Int. J. Syst. Evol. Microbiol.">
        <title>The Global Catalogue of Microorganisms (GCM) 10K type strain sequencing project: providing services to taxonomists for standard genome sequencing and annotation.</title>
        <authorList>
            <consortium name="The Broad Institute Genomics Platform"/>
            <consortium name="The Broad Institute Genome Sequencing Center for Infectious Disease"/>
            <person name="Wu L."/>
            <person name="Ma J."/>
        </authorList>
    </citation>
    <scope>NUCLEOTIDE SEQUENCE [LARGE SCALE GENOMIC DNA]</scope>
    <source>
        <strain evidence="3">CCUG 62114</strain>
    </source>
</reference>
<dbReference type="PANTHER" id="PTHR22916:SF3">
    <property type="entry name" value="UDP-GLCNAC:BETAGAL BETA-1,3-N-ACETYLGLUCOSAMINYLTRANSFERASE-LIKE PROTEIN 1"/>
    <property type="match status" value="1"/>
</dbReference>
<keyword evidence="3" id="KW-1185">Reference proteome</keyword>
<evidence type="ECO:0000313" key="3">
    <source>
        <dbReference type="Proteomes" id="UP001596997"/>
    </source>
</evidence>
<dbReference type="PANTHER" id="PTHR22916">
    <property type="entry name" value="GLYCOSYLTRANSFERASE"/>
    <property type="match status" value="1"/>
</dbReference>
<name>A0ABW3HYV3_9FLAO</name>
<evidence type="ECO:0000259" key="1">
    <source>
        <dbReference type="Pfam" id="PF00535"/>
    </source>
</evidence>
<dbReference type="InterPro" id="IPR029044">
    <property type="entry name" value="Nucleotide-diphossugar_trans"/>
</dbReference>
<protein>
    <submittedName>
        <fullName evidence="2">Glycosyltransferase family 2 protein</fullName>
    </submittedName>
</protein>
<proteinExistence type="predicted"/>
<gene>
    <name evidence="2" type="ORF">ACFQ1O_01195</name>
</gene>
<organism evidence="2 3">
    <name type="scientific">Pseudofulvibacter geojedonensis</name>
    <dbReference type="NCBI Taxonomy" id="1123758"/>
    <lineage>
        <taxon>Bacteria</taxon>
        <taxon>Pseudomonadati</taxon>
        <taxon>Bacteroidota</taxon>
        <taxon>Flavobacteriia</taxon>
        <taxon>Flavobacteriales</taxon>
        <taxon>Flavobacteriaceae</taxon>
        <taxon>Pseudofulvibacter</taxon>
    </lineage>
</organism>
<dbReference type="CDD" id="cd00761">
    <property type="entry name" value="Glyco_tranf_GTA_type"/>
    <property type="match status" value="1"/>
</dbReference>